<dbReference type="InterPro" id="IPR058727">
    <property type="entry name" value="Helical_Vwde"/>
</dbReference>
<dbReference type="GO" id="GO:0005102">
    <property type="term" value="F:signaling receptor binding"/>
    <property type="evidence" value="ECO:0007669"/>
    <property type="project" value="TreeGrafter"/>
</dbReference>
<gene>
    <name evidence="6" type="ORF">MCOR_39407</name>
</gene>
<dbReference type="PROSITE" id="PS01186">
    <property type="entry name" value="EGF_2"/>
    <property type="match status" value="1"/>
</dbReference>
<dbReference type="GO" id="GO:0005576">
    <property type="term" value="C:extracellular region"/>
    <property type="evidence" value="ECO:0007669"/>
    <property type="project" value="TreeGrafter"/>
</dbReference>
<feature type="domain" description="VWFD" evidence="5">
    <location>
        <begin position="268"/>
        <end position="453"/>
    </location>
</feature>
<dbReference type="Gene3D" id="2.10.25.10">
    <property type="entry name" value="Laminin"/>
    <property type="match status" value="1"/>
</dbReference>
<feature type="region of interest" description="Disordered" evidence="3">
    <location>
        <begin position="853"/>
        <end position="890"/>
    </location>
</feature>
<dbReference type="Pfam" id="PF26129">
    <property type="entry name" value="Vwde"/>
    <property type="match status" value="1"/>
</dbReference>
<dbReference type="Pfam" id="PF00094">
    <property type="entry name" value="VWD"/>
    <property type="match status" value="1"/>
</dbReference>
<keyword evidence="4" id="KW-0472">Membrane</keyword>
<evidence type="ECO:0000259" key="5">
    <source>
        <dbReference type="PROSITE" id="PS51233"/>
    </source>
</evidence>
<keyword evidence="4" id="KW-0812">Transmembrane</keyword>
<dbReference type="InterPro" id="IPR000742">
    <property type="entry name" value="EGF"/>
</dbReference>
<dbReference type="InterPro" id="IPR001846">
    <property type="entry name" value="VWF_type-D"/>
</dbReference>
<feature type="region of interest" description="Disordered" evidence="3">
    <location>
        <begin position="1095"/>
        <end position="1129"/>
    </location>
</feature>
<evidence type="ECO:0000256" key="1">
    <source>
        <dbReference type="ARBA" id="ARBA00022729"/>
    </source>
</evidence>
<reference evidence="6 7" key="1">
    <citation type="submission" date="2020-06" db="EMBL/GenBank/DDBJ databases">
        <authorList>
            <person name="Li R."/>
            <person name="Bekaert M."/>
        </authorList>
    </citation>
    <scope>NUCLEOTIDE SEQUENCE [LARGE SCALE GENOMIC DNA]</scope>
    <source>
        <strain evidence="7">wild</strain>
    </source>
</reference>
<dbReference type="PROSITE" id="PS51233">
    <property type="entry name" value="VWFD"/>
    <property type="match status" value="1"/>
</dbReference>
<accession>A0A6J8DF91</accession>
<evidence type="ECO:0000313" key="7">
    <source>
        <dbReference type="Proteomes" id="UP000507470"/>
    </source>
</evidence>
<name>A0A6J8DF91_MYTCO</name>
<evidence type="ECO:0000256" key="2">
    <source>
        <dbReference type="ARBA" id="ARBA00023157"/>
    </source>
</evidence>
<dbReference type="GO" id="GO:0009986">
    <property type="term" value="C:cell surface"/>
    <property type="evidence" value="ECO:0007669"/>
    <property type="project" value="TreeGrafter"/>
</dbReference>
<dbReference type="PANTHER" id="PTHR14949:SF56">
    <property type="entry name" value="EGF-LIKE-DOMAIN, MULTIPLE 7"/>
    <property type="match status" value="1"/>
</dbReference>
<evidence type="ECO:0000256" key="4">
    <source>
        <dbReference type="SAM" id="Phobius"/>
    </source>
</evidence>
<protein>
    <recommendedName>
        <fullName evidence="5">VWFD domain-containing protein</fullName>
    </recommendedName>
</protein>
<keyword evidence="1" id="KW-0732">Signal</keyword>
<dbReference type="OrthoDB" id="10001041at2759"/>
<dbReference type="PANTHER" id="PTHR14949">
    <property type="entry name" value="EGF-LIKE-DOMAIN, MULTIPLE 7, 8"/>
    <property type="match status" value="1"/>
</dbReference>
<evidence type="ECO:0000313" key="6">
    <source>
        <dbReference type="EMBL" id="CAC5405750.1"/>
    </source>
</evidence>
<dbReference type="Proteomes" id="UP000507470">
    <property type="component" value="Unassembled WGS sequence"/>
</dbReference>
<dbReference type="InterPro" id="IPR050969">
    <property type="entry name" value="Dev_Signal_Modulators"/>
</dbReference>
<keyword evidence="7" id="KW-1185">Reference proteome</keyword>
<feature type="transmembrane region" description="Helical" evidence="4">
    <location>
        <begin position="1189"/>
        <end position="1214"/>
    </location>
</feature>
<sequence>MLLFCIASFPNETILPEVESILIDGPKFDIPNYPPTPSLIPVFRCKFEDISNGTYVYDVNWYINGHNLTMYKNMEFDNINSTYLKTSDWREKYQMNMEVTCSVRVRNTVGAVPSPFYKSKVFHAGFYPEKYAYTVIEGEHIEIPFTSTVQVACIASHPNIQENCNQNFYIFQPKYQHNTAACMNNIARRDLVFEAQFCGIKVGNLEWNQTKYLKVYGFSDGLYNSEDRSTYIRVSTKSVSVFNEFWKDIKIPDIKVTVVDKDSTLTSRLCQSYNDPHITTFDGKYYDYMDVGEYVMYRNSRGPYWVHALFTNCASGLPGASCHCGVAVRSRNSLFVLRTCARISRDNVYLLQQPHTEIQTCDEKDLSIEHNGNNYKITLPIGTEIQFTVSYSKFITRISIKPSIYDINESRGLCGVLSVTKDNSDDLTHRQLGPVSNIKSFGDSWRIDPIAMPDEQLFVNEPSFQTQSIVIIDTPEKTSQTNGTAQYCVCDQEAKPTDDLDQFYTVQCNLSESTQYCSSDDQSTNNKDNSIKPFVTSCYTISRKKRSLTHSIHRRSVSDSDDVIDVPSLEYDEDALNTSLNTTEPEFQNGWTQEEANRTCTENIQNAIPIELLANVAGLTNEDYIKSCIEDIKLTADTTFVQDTVGAMQTYTLMEVSRNETLALTEINNGSQSILEYVTSLLCANNCSENGNCTSSVCSCYEGYIGDDCSISTSVAPSNISLPSNGLCGTRTRACAKTNIIGTFPSPDVWCKRRHFQILNDSMVYTSNADVVKAEYRNAFMVSVDLQSSRRKRSLPEVLAAEGYELSLSNDGIHFGESVNIIIYDEECSSCNATSVICVVLESCPDMTTQITDATTERSSTEQETTTEQITTADKTTTVSEPTKMEERTTTVPITTTEEKTTTLPITTTEETTTTVPITTTEETTTTVPITTTEEKTTTVPITTTKEKTTTLLITTTEETTTTVPITTTEEKTITVPITTTEEKTTTVPITTTEETTTTVPITTTEEKTTTVPITTTEEKTTTVPITTTEEKTTTHVKTTTLPITTTEETTTVPITTTEEKTTRVPITTTKETTTTVPITTTEERTTTVPITTTEEKKTTVPITTTEEKTTTHEKTTTEEKTTTHRKTTTEDKTKTVVLTTTAEKASIVPITTTEATTTTVPIQATTEEETTTVPEATTTGDKQKNDRIIYYEGITGSAIAAFLILVGIVLLCCKIKLSKSRSTDNTDGIIPVRNFENWTIYSGQPRKSVKEIPNDSLNFGLATRFDSRGNQQTGP</sequence>
<feature type="compositionally biased region" description="Low complexity" evidence="3">
    <location>
        <begin position="862"/>
        <end position="878"/>
    </location>
</feature>
<keyword evidence="4" id="KW-1133">Transmembrane helix</keyword>
<dbReference type="PROSITE" id="PS00022">
    <property type="entry name" value="EGF_1"/>
    <property type="match status" value="1"/>
</dbReference>
<keyword evidence="2" id="KW-1015">Disulfide bond</keyword>
<dbReference type="AlphaFoldDB" id="A0A6J8DF91"/>
<evidence type="ECO:0000256" key="3">
    <source>
        <dbReference type="SAM" id="MobiDB-lite"/>
    </source>
</evidence>
<feature type="compositionally biased region" description="Basic and acidic residues" evidence="3">
    <location>
        <begin position="1106"/>
        <end position="1129"/>
    </location>
</feature>
<dbReference type="EMBL" id="CACVKT020007130">
    <property type="protein sequence ID" value="CAC5405750.1"/>
    <property type="molecule type" value="Genomic_DNA"/>
</dbReference>
<organism evidence="6 7">
    <name type="scientific">Mytilus coruscus</name>
    <name type="common">Sea mussel</name>
    <dbReference type="NCBI Taxonomy" id="42192"/>
    <lineage>
        <taxon>Eukaryota</taxon>
        <taxon>Metazoa</taxon>
        <taxon>Spiralia</taxon>
        <taxon>Lophotrochozoa</taxon>
        <taxon>Mollusca</taxon>
        <taxon>Bivalvia</taxon>
        <taxon>Autobranchia</taxon>
        <taxon>Pteriomorphia</taxon>
        <taxon>Mytilida</taxon>
        <taxon>Mytiloidea</taxon>
        <taxon>Mytilidae</taxon>
        <taxon>Mytilinae</taxon>
        <taxon>Mytilus</taxon>
    </lineage>
</organism>
<proteinExistence type="predicted"/>